<sequence>MFPIKCEVGEKAKREPQTLSLIANLSTKLTPSFGQGGQIAGIVPAKIWVGHVVIMLPMYLQKAVRRWQNEYGDRAILIAQKGCSMHRKPGHG</sequence>
<dbReference type="EMBL" id="BPLR01017153">
    <property type="protein sequence ID" value="GIY89093.1"/>
    <property type="molecule type" value="Genomic_DNA"/>
</dbReference>
<reference evidence="1 2" key="1">
    <citation type="submission" date="2021-06" db="EMBL/GenBank/DDBJ databases">
        <title>Caerostris extrusa draft genome.</title>
        <authorList>
            <person name="Kono N."/>
            <person name="Arakawa K."/>
        </authorList>
    </citation>
    <scope>NUCLEOTIDE SEQUENCE [LARGE SCALE GENOMIC DNA]</scope>
</reference>
<comment type="caution">
    <text evidence="1">The sequence shown here is derived from an EMBL/GenBank/DDBJ whole genome shotgun (WGS) entry which is preliminary data.</text>
</comment>
<proteinExistence type="predicted"/>
<evidence type="ECO:0000313" key="2">
    <source>
        <dbReference type="Proteomes" id="UP001054945"/>
    </source>
</evidence>
<organism evidence="1 2">
    <name type="scientific">Caerostris extrusa</name>
    <name type="common">Bark spider</name>
    <name type="synonym">Caerostris bankana</name>
    <dbReference type="NCBI Taxonomy" id="172846"/>
    <lineage>
        <taxon>Eukaryota</taxon>
        <taxon>Metazoa</taxon>
        <taxon>Ecdysozoa</taxon>
        <taxon>Arthropoda</taxon>
        <taxon>Chelicerata</taxon>
        <taxon>Arachnida</taxon>
        <taxon>Araneae</taxon>
        <taxon>Araneomorphae</taxon>
        <taxon>Entelegynae</taxon>
        <taxon>Araneoidea</taxon>
        <taxon>Araneidae</taxon>
        <taxon>Caerostris</taxon>
    </lineage>
</organism>
<name>A0AAV4X3C8_CAEEX</name>
<protein>
    <submittedName>
        <fullName evidence="1">Uncharacterized protein</fullName>
    </submittedName>
</protein>
<dbReference type="Proteomes" id="UP001054945">
    <property type="component" value="Unassembled WGS sequence"/>
</dbReference>
<keyword evidence="2" id="KW-1185">Reference proteome</keyword>
<gene>
    <name evidence="1" type="ORF">CEXT_509071</name>
</gene>
<dbReference type="AlphaFoldDB" id="A0AAV4X3C8"/>
<evidence type="ECO:0000313" key="1">
    <source>
        <dbReference type="EMBL" id="GIY89093.1"/>
    </source>
</evidence>
<accession>A0AAV4X3C8</accession>